<accession>A0A7Y0LDC8</accession>
<feature type="signal peptide" evidence="1">
    <location>
        <begin position="1"/>
        <end position="22"/>
    </location>
</feature>
<dbReference type="AlphaFoldDB" id="A0A7Y0LDC8"/>
<evidence type="ECO:0000313" key="3">
    <source>
        <dbReference type="EMBL" id="NMP31546.1"/>
    </source>
</evidence>
<keyword evidence="3" id="KW-0540">Nuclease</keyword>
<keyword evidence="3" id="KW-0378">Hydrolase</keyword>
<proteinExistence type="predicted"/>
<keyword evidence="1" id="KW-0732">Signal</keyword>
<dbReference type="GO" id="GO:0004519">
    <property type="term" value="F:endonuclease activity"/>
    <property type="evidence" value="ECO:0007669"/>
    <property type="project" value="UniProtKB-KW"/>
</dbReference>
<protein>
    <submittedName>
        <fullName evidence="3">Endonuclease/exonuclease/phosphatase family protein</fullName>
    </submittedName>
</protein>
<dbReference type="Proteomes" id="UP000568664">
    <property type="component" value="Unassembled WGS sequence"/>
</dbReference>
<comment type="caution">
    <text evidence="3">The sequence shown here is derived from an EMBL/GenBank/DDBJ whole genome shotgun (WGS) entry which is preliminary data.</text>
</comment>
<dbReference type="RefSeq" id="WP_169074852.1">
    <property type="nucleotide sequence ID" value="NZ_JABBXH010000002.1"/>
</dbReference>
<organism evidence="3 4">
    <name type="scientific">Thalassotalea algicola</name>
    <dbReference type="NCBI Taxonomy" id="2716224"/>
    <lineage>
        <taxon>Bacteria</taxon>
        <taxon>Pseudomonadati</taxon>
        <taxon>Pseudomonadota</taxon>
        <taxon>Gammaproteobacteria</taxon>
        <taxon>Alteromonadales</taxon>
        <taxon>Colwelliaceae</taxon>
        <taxon>Thalassotalea</taxon>
    </lineage>
</organism>
<gene>
    <name evidence="3" type="ORF">HII17_08230</name>
</gene>
<dbReference type="SUPFAM" id="SSF56219">
    <property type="entry name" value="DNase I-like"/>
    <property type="match status" value="1"/>
</dbReference>
<dbReference type="Pfam" id="PF03372">
    <property type="entry name" value="Exo_endo_phos"/>
    <property type="match status" value="1"/>
</dbReference>
<keyword evidence="3" id="KW-0269">Exonuclease</keyword>
<evidence type="ECO:0000259" key="2">
    <source>
        <dbReference type="Pfam" id="PF03372"/>
    </source>
</evidence>
<evidence type="ECO:0000313" key="4">
    <source>
        <dbReference type="Proteomes" id="UP000568664"/>
    </source>
</evidence>
<dbReference type="InterPro" id="IPR005135">
    <property type="entry name" value="Endo/exonuclease/phosphatase"/>
</dbReference>
<dbReference type="EMBL" id="JABBXH010000002">
    <property type="protein sequence ID" value="NMP31546.1"/>
    <property type="molecule type" value="Genomic_DNA"/>
</dbReference>
<dbReference type="InterPro" id="IPR036691">
    <property type="entry name" value="Endo/exonu/phosph_ase_sf"/>
</dbReference>
<dbReference type="GO" id="GO:0004527">
    <property type="term" value="F:exonuclease activity"/>
    <property type="evidence" value="ECO:0007669"/>
    <property type="project" value="UniProtKB-KW"/>
</dbReference>
<feature type="domain" description="Endonuclease/exonuclease/phosphatase" evidence="2">
    <location>
        <begin position="31"/>
        <end position="379"/>
    </location>
</feature>
<feature type="chain" id="PRO_5031507984" evidence="1">
    <location>
        <begin position="23"/>
        <end position="389"/>
    </location>
</feature>
<dbReference type="Gene3D" id="3.60.10.10">
    <property type="entry name" value="Endonuclease/exonuclease/phosphatase"/>
    <property type="match status" value="1"/>
</dbReference>
<reference evidence="3 4" key="1">
    <citation type="submission" date="2020-04" db="EMBL/GenBank/DDBJ databases">
        <title>Thalassotalea sp. M1531, isolated from the surface of marine red alga.</title>
        <authorList>
            <person name="Pang L."/>
            <person name="Lu D.-C."/>
        </authorList>
    </citation>
    <scope>NUCLEOTIDE SEQUENCE [LARGE SCALE GENOMIC DNA]</scope>
    <source>
        <strain evidence="3 4">M1531</strain>
    </source>
</reference>
<evidence type="ECO:0000256" key="1">
    <source>
        <dbReference type="SAM" id="SignalP"/>
    </source>
</evidence>
<sequence>MKHFFKNIIISTTIFASSVSYAMDNQTIKIATFNVSMEALNYIDRGKSPNGDELSQALSQQHQQIKNIAEIIQRVNPDIILLNEFDRTDNNAIALKNFIGNYLNKSQNQQAAIDYPYYYQGPVNTGVKMTVDVNSDGKITQPQDTYGFGYFPGHFGMALLSKYPIDHNNIRTFQKFLWQDMPNAFKPMVDGKGYYPEQVWQQFRLSSKSHWDIPVIIGGKTIHVLASHPTPPVFDGPEDRNGKRNHDEIRLIADYLDSTVGNYIYDDKGIKGSIDSTNPFVILGDLNASDKDGDAIKAGISALINHKLVQDPHPSSKGGDLHKPENENSRYHTAYWGMRADYVLPSKAGWTIKDSGVFWPTKEDELYRLIDSRSASSDHRMVWVELTFK</sequence>
<name>A0A7Y0LDC8_9GAMM</name>
<keyword evidence="3" id="KW-0255">Endonuclease</keyword>
<keyword evidence="4" id="KW-1185">Reference proteome</keyword>